<evidence type="ECO:0000313" key="1">
    <source>
        <dbReference type="EMBL" id="VVC95413.1"/>
    </source>
</evidence>
<protein>
    <submittedName>
        <fullName evidence="1">Uncharacterized protein</fullName>
    </submittedName>
</protein>
<organism evidence="1 2">
    <name type="scientific">Leptidea sinapis</name>
    <dbReference type="NCBI Taxonomy" id="189913"/>
    <lineage>
        <taxon>Eukaryota</taxon>
        <taxon>Metazoa</taxon>
        <taxon>Ecdysozoa</taxon>
        <taxon>Arthropoda</taxon>
        <taxon>Hexapoda</taxon>
        <taxon>Insecta</taxon>
        <taxon>Pterygota</taxon>
        <taxon>Neoptera</taxon>
        <taxon>Endopterygota</taxon>
        <taxon>Lepidoptera</taxon>
        <taxon>Glossata</taxon>
        <taxon>Ditrysia</taxon>
        <taxon>Papilionoidea</taxon>
        <taxon>Pieridae</taxon>
        <taxon>Dismorphiinae</taxon>
        <taxon>Leptidea</taxon>
    </lineage>
</organism>
<name>A0A5E4QD74_9NEOP</name>
<gene>
    <name evidence="1" type="ORF">LSINAPIS_LOCUS7134</name>
</gene>
<proteinExistence type="predicted"/>
<evidence type="ECO:0000313" key="2">
    <source>
        <dbReference type="Proteomes" id="UP000324832"/>
    </source>
</evidence>
<reference evidence="1 2" key="1">
    <citation type="submission" date="2017-07" db="EMBL/GenBank/DDBJ databases">
        <authorList>
            <person name="Talla V."/>
            <person name="Backstrom N."/>
        </authorList>
    </citation>
    <scope>NUCLEOTIDE SEQUENCE [LARGE SCALE GENOMIC DNA]</scope>
</reference>
<keyword evidence="2" id="KW-1185">Reference proteome</keyword>
<dbReference type="Proteomes" id="UP000324832">
    <property type="component" value="Unassembled WGS sequence"/>
</dbReference>
<dbReference type="EMBL" id="FZQP02002315">
    <property type="protein sequence ID" value="VVC95413.1"/>
    <property type="molecule type" value="Genomic_DNA"/>
</dbReference>
<dbReference type="AlphaFoldDB" id="A0A5E4QD74"/>
<sequence>MDFTSDLTSFQGSILEANSLYLYTKIKGRGGYETKIKETKQHLIKFIEDKYSNTSDKETKNIFRKFTMFLYADPRNCFNKLKILVTSCYRFIYRLPFFKDGNNFSTGALQNFHSCLKYFYEPPNRSKLEDLNKDDKYKYIGNNLYAMLLTIKDCINEYTKVQQLNPADFHEVYGLTYNEECLEKSQSELTLAMFPDNLKKIIENCNELLLGTCKELVMEVSVDIFCSWSEFEENGKSMQQRIGELCYKIHTDLCNVSTTSEHPIVNMLKQISYVPVSCEDLINNTDCDTIVSNIKNGADEREQWLKALLKKDKLCENLGIIQQIISNITVYTTDESYMLFNVCVTDIDNYPENKEEIKSLLIKAFQQCADTDKLKILEEHFTNNNFNDDLMSNQFESLSVEVFNKLTTLDNAELTNVLSLFLQCPKKVYVKFFHLAVENKGQTEIMLNILTQLKKFSDYFYTQDTEPCIIISAKEVLDEELQDERLNNYVKLICGLKSAGVIHMNKLLLLIIMPSLHSAVLNKKINSINLQCKLLKEAFTANELLEYKVPILAMLGQVLDAVRWTITTFTKREKTWLKVKLRNISPLNMYYYRFLWNPPGDSFLEIITGVQTNINMDVDLLTTRISQLLCSTTMQEWYQIWNSLEVFKNERILDIFHDALLMIGMAEKTYRTEITWACMLYCFQNFSLIIRYTYLPSVLDDNMTLRLVNKLIMLENFAEESDIKEFCNTVRPIFAYLGERVNENDNLRSKLNETCNVNVRNKFFLDMLNKIFVKNCKV</sequence>
<accession>A0A5E4QD74</accession>